<feature type="compositionally biased region" description="Low complexity" evidence="1">
    <location>
        <begin position="33"/>
        <end position="43"/>
    </location>
</feature>
<dbReference type="EC" id="3.4.19.12" evidence="2"/>
<feature type="compositionally biased region" description="Polar residues" evidence="1">
    <location>
        <begin position="161"/>
        <end position="178"/>
    </location>
</feature>
<protein>
    <submittedName>
        <fullName evidence="2">Ubiquitinyl hydrolase 1</fullName>
        <ecNumber evidence="2">3.4.19.12</ecNumber>
    </submittedName>
</protein>
<proteinExistence type="predicted"/>
<dbReference type="Gene3D" id="1.20.58.80">
    <property type="entry name" value="Phosphotransferase system, lactose/cellobiose-type IIA subunit"/>
    <property type="match status" value="1"/>
</dbReference>
<dbReference type="EMBL" id="CP119921">
    <property type="protein sequence ID" value="WFD16977.1"/>
    <property type="molecule type" value="Genomic_DNA"/>
</dbReference>
<evidence type="ECO:0000313" key="3">
    <source>
        <dbReference type="Proteomes" id="UP001217582"/>
    </source>
</evidence>
<feature type="region of interest" description="Disordered" evidence="1">
    <location>
        <begin position="150"/>
        <end position="201"/>
    </location>
</feature>
<reference evidence="2 3" key="1">
    <citation type="submission" date="2023-03" db="EMBL/GenBank/DDBJ databases">
        <title>Mating type loci evolution in Malassezia.</title>
        <authorList>
            <person name="Coelho M.A."/>
        </authorList>
    </citation>
    <scope>NUCLEOTIDE SEQUENCE [LARGE SCALE GENOMIC DNA]</scope>
    <source>
        <strain evidence="2 3">CBS 13387</strain>
    </source>
</reference>
<keyword evidence="2" id="KW-0378">Hydrolase</keyword>
<dbReference type="GO" id="GO:0004843">
    <property type="term" value="F:cysteine-type deubiquitinase activity"/>
    <property type="evidence" value="ECO:0007669"/>
    <property type="project" value="UniProtKB-EC"/>
</dbReference>
<name>A0AAJ5Z1H4_9BASI</name>
<feature type="compositionally biased region" description="Pro residues" evidence="1">
    <location>
        <begin position="239"/>
        <end position="253"/>
    </location>
</feature>
<sequence>MLRSPRARGPAEQRLVLTSPMNQTGVLGRRTHAQASRAPSQPASLAELDAQVAELRHELRFSSAVPISHWIRCADTLKRQADQHHNASDLDMQYLCLAKCDMLLSELMPREHAGWHKLDRETRAQCRRHAALIHELALLTRDALLDARGDAAPATQPPFSPSSQAATPTRSSFRQASRVSKHVSFAEAPPTAKKAPWSPTRALPTTWAAPALPLSPPLSLAAQPPPWLPPLACPPLSPPLTSPVAQPPCIPSPRPRRLRRRPSERLFLTADPPVSLPVARGVPRHGL</sequence>
<dbReference type="Proteomes" id="UP001217582">
    <property type="component" value="Chromosome 6"/>
</dbReference>
<gene>
    <name evidence="2" type="ORF">MARU1_003022</name>
</gene>
<dbReference type="AlphaFoldDB" id="A0AAJ5Z1H4"/>
<feature type="region of interest" description="Disordered" evidence="1">
    <location>
        <begin position="1"/>
        <end position="43"/>
    </location>
</feature>
<evidence type="ECO:0000256" key="1">
    <source>
        <dbReference type="SAM" id="MobiDB-lite"/>
    </source>
</evidence>
<keyword evidence="3" id="KW-1185">Reference proteome</keyword>
<organism evidence="2 3">
    <name type="scientific">Malassezia arunalokei</name>
    <dbReference type="NCBI Taxonomy" id="1514897"/>
    <lineage>
        <taxon>Eukaryota</taxon>
        <taxon>Fungi</taxon>
        <taxon>Dikarya</taxon>
        <taxon>Basidiomycota</taxon>
        <taxon>Ustilaginomycotina</taxon>
        <taxon>Malasseziomycetes</taxon>
        <taxon>Malasseziales</taxon>
        <taxon>Malasseziaceae</taxon>
        <taxon>Malassezia</taxon>
    </lineage>
</organism>
<feature type="region of interest" description="Disordered" evidence="1">
    <location>
        <begin position="239"/>
        <end position="265"/>
    </location>
</feature>
<evidence type="ECO:0000313" key="2">
    <source>
        <dbReference type="EMBL" id="WFD16977.1"/>
    </source>
</evidence>
<accession>A0AAJ5Z1H4</accession>